<dbReference type="AlphaFoldDB" id="A0A0V1H147"/>
<gene>
    <name evidence="2" type="ORF">T11_15831</name>
</gene>
<dbReference type="Proteomes" id="UP000055024">
    <property type="component" value="Unassembled WGS sequence"/>
</dbReference>
<organism evidence="2 3">
    <name type="scientific">Trichinella zimbabwensis</name>
    <dbReference type="NCBI Taxonomy" id="268475"/>
    <lineage>
        <taxon>Eukaryota</taxon>
        <taxon>Metazoa</taxon>
        <taxon>Ecdysozoa</taxon>
        <taxon>Nematoda</taxon>
        <taxon>Enoplea</taxon>
        <taxon>Dorylaimia</taxon>
        <taxon>Trichinellida</taxon>
        <taxon>Trichinellidae</taxon>
        <taxon>Trichinella</taxon>
    </lineage>
</organism>
<dbReference type="EMBL" id="JYDP01000182">
    <property type="protein sequence ID" value="KRZ03796.1"/>
    <property type="molecule type" value="Genomic_DNA"/>
</dbReference>
<sequence length="61" mass="7216">MLRTVDVHWNREEDEFTYVSPLKMSSTERSSSKKKKMQAEDTTEQERVLDLGHPCMETQIK</sequence>
<comment type="caution">
    <text evidence="2">The sequence shown here is derived from an EMBL/GenBank/DDBJ whole genome shotgun (WGS) entry which is preliminary data.</text>
</comment>
<reference evidence="2 3" key="1">
    <citation type="submission" date="2015-01" db="EMBL/GenBank/DDBJ databases">
        <title>Evolution of Trichinella species and genotypes.</title>
        <authorList>
            <person name="Korhonen P.K."/>
            <person name="Edoardo P."/>
            <person name="Giuseppe L.R."/>
            <person name="Gasser R.B."/>
        </authorList>
    </citation>
    <scope>NUCLEOTIDE SEQUENCE [LARGE SCALE GENOMIC DNA]</scope>
    <source>
        <strain evidence="2">ISS1029</strain>
    </source>
</reference>
<accession>A0A0V1H147</accession>
<evidence type="ECO:0000256" key="1">
    <source>
        <dbReference type="SAM" id="MobiDB-lite"/>
    </source>
</evidence>
<proteinExistence type="predicted"/>
<name>A0A0V1H147_9BILA</name>
<keyword evidence="3" id="KW-1185">Reference proteome</keyword>
<evidence type="ECO:0000313" key="2">
    <source>
        <dbReference type="EMBL" id="KRZ03796.1"/>
    </source>
</evidence>
<feature type="region of interest" description="Disordered" evidence="1">
    <location>
        <begin position="20"/>
        <end position="61"/>
    </location>
</feature>
<evidence type="ECO:0000313" key="3">
    <source>
        <dbReference type="Proteomes" id="UP000055024"/>
    </source>
</evidence>
<protein>
    <submittedName>
        <fullName evidence="2">Uncharacterized protein</fullName>
    </submittedName>
</protein>